<proteinExistence type="inferred from homology"/>
<keyword evidence="2" id="KW-1133">Transmembrane helix</keyword>
<name>A0A7D8AHP8_9MICO</name>
<gene>
    <name evidence="4" type="ORF">FVO59_02865</name>
</gene>
<feature type="transmembrane region" description="Helical" evidence="2">
    <location>
        <begin position="7"/>
        <end position="28"/>
    </location>
</feature>
<accession>A0A7D8AHP8</accession>
<feature type="domain" description="Thioredoxin" evidence="3">
    <location>
        <begin position="18"/>
        <end position="213"/>
    </location>
</feature>
<evidence type="ECO:0000259" key="3">
    <source>
        <dbReference type="PROSITE" id="PS51352"/>
    </source>
</evidence>
<dbReference type="PANTHER" id="PTHR13887:SF56">
    <property type="entry name" value="THIOREDOXIN-LIKE REDUCTASE RV2466C"/>
    <property type="match status" value="1"/>
</dbReference>
<dbReference type="Gene3D" id="3.40.30.10">
    <property type="entry name" value="Glutaredoxin"/>
    <property type="match status" value="1"/>
</dbReference>
<dbReference type="Proteomes" id="UP000515708">
    <property type="component" value="Chromosome"/>
</dbReference>
<sequence>MKNSVKAVIITGGLIMVLLIGLLVYAVAQRAESENDPKPQVLREESHVLDDAGPDAVTVVEFLDFECEACGAYYPVVEDLRQKYAGQITYAVRYFPLPGHVNSMNAALAAEAAAQQGEFEAMYQHLFETQAEWGGAAEPNAETFRALAEEVGLDMDAYDAAVDDPATAERVRRDKSEGTFLGVEGTPTFFVDGRKVTITRWGDLEKAIIEAQSR</sequence>
<protein>
    <submittedName>
        <fullName evidence="4">Thioredoxin domain-containing protein</fullName>
    </submittedName>
</protein>
<dbReference type="InterPro" id="IPR012336">
    <property type="entry name" value="Thioredoxin-like_fold"/>
</dbReference>
<dbReference type="RefSeq" id="WP_182254454.1">
    <property type="nucleotide sequence ID" value="NZ_CP043732.1"/>
</dbReference>
<dbReference type="InterPro" id="IPR013766">
    <property type="entry name" value="Thioredoxin_domain"/>
</dbReference>
<organism evidence="4 5">
    <name type="scientific">Microbacterium esteraromaticum</name>
    <dbReference type="NCBI Taxonomy" id="57043"/>
    <lineage>
        <taxon>Bacteria</taxon>
        <taxon>Bacillati</taxon>
        <taxon>Actinomycetota</taxon>
        <taxon>Actinomycetes</taxon>
        <taxon>Micrococcales</taxon>
        <taxon>Microbacteriaceae</taxon>
        <taxon>Microbacterium</taxon>
    </lineage>
</organism>
<evidence type="ECO:0000256" key="1">
    <source>
        <dbReference type="ARBA" id="ARBA00005791"/>
    </source>
</evidence>
<dbReference type="SUPFAM" id="SSF52833">
    <property type="entry name" value="Thioredoxin-like"/>
    <property type="match status" value="1"/>
</dbReference>
<keyword evidence="2" id="KW-0812">Transmembrane</keyword>
<evidence type="ECO:0000256" key="2">
    <source>
        <dbReference type="SAM" id="Phobius"/>
    </source>
</evidence>
<keyword evidence="2" id="KW-0472">Membrane</keyword>
<dbReference type="PROSITE" id="PS51352">
    <property type="entry name" value="THIOREDOXIN_2"/>
    <property type="match status" value="1"/>
</dbReference>
<dbReference type="Pfam" id="PF13462">
    <property type="entry name" value="Thioredoxin_4"/>
    <property type="match status" value="1"/>
</dbReference>
<evidence type="ECO:0000313" key="5">
    <source>
        <dbReference type="Proteomes" id="UP000515708"/>
    </source>
</evidence>
<dbReference type="PANTHER" id="PTHR13887">
    <property type="entry name" value="GLUTATHIONE S-TRANSFERASE KAPPA"/>
    <property type="match status" value="1"/>
</dbReference>
<reference evidence="4 5" key="1">
    <citation type="journal article" date="2020" name="Front. Microbiol.">
        <title>Design of Bacterial Strain-Specific qPCR Assays Using NGS Data and Publicly Available Resources and Its Application to Track Biocontrol Strains.</title>
        <authorList>
            <person name="Hernandez I."/>
            <person name="Sant C."/>
            <person name="Martinez R."/>
            <person name="Fernandez C."/>
        </authorList>
    </citation>
    <scope>NUCLEOTIDE SEQUENCE [LARGE SCALE GENOMIC DNA]</scope>
    <source>
        <strain evidence="4 5">B24</strain>
    </source>
</reference>
<dbReference type="EMBL" id="CP043732">
    <property type="protein sequence ID" value="QMU96265.1"/>
    <property type="molecule type" value="Genomic_DNA"/>
</dbReference>
<dbReference type="InterPro" id="IPR036249">
    <property type="entry name" value="Thioredoxin-like_sf"/>
</dbReference>
<comment type="similarity">
    <text evidence="1">Belongs to the thioredoxin family. DsbA subfamily.</text>
</comment>
<evidence type="ECO:0000313" key="4">
    <source>
        <dbReference type="EMBL" id="QMU96265.1"/>
    </source>
</evidence>
<dbReference type="AlphaFoldDB" id="A0A7D8AHP8"/>